<reference evidence="1" key="1">
    <citation type="submission" date="2014-11" db="EMBL/GenBank/DDBJ databases">
        <authorList>
            <person name="Amaro Gonzalez C."/>
        </authorList>
    </citation>
    <scope>NUCLEOTIDE SEQUENCE</scope>
</reference>
<accession>A0A0E9PC91</accession>
<proteinExistence type="predicted"/>
<reference evidence="1" key="2">
    <citation type="journal article" date="2015" name="Fish Shellfish Immunol.">
        <title>Early steps in the European eel (Anguilla anguilla)-Vibrio vulnificus interaction in the gills: Role of the RtxA13 toxin.</title>
        <authorList>
            <person name="Callol A."/>
            <person name="Pajuelo D."/>
            <person name="Ebbesson L."/>
            <person name="Teles M."/>
            <person name="MacKenzie S."/>
            <person name="Amaro C."/>
        </authorList>
    </citation>
    <scope>NUCLEOTIDE SEQUENCE</scope>
</reference>
<dbReference type="EMBL" id="GBXM01106907">
    <property type="protein sequence ID" value="JAH01670.1"/>
    <property type="molecule type" value="Transcribed_RNA"/>
</dbReference>
<evidence type="ECO:0000313" key="1">
    <source>
        <dbReference type="EMBL" id="JAH01670.1"/>
    </source>
</evidence>
<dbReference type="AlphaFoldDB" id="A0A0E9PC91"/>
<protein>
    <submittedName>
        <fullName evidence="1">Uncharacterized protein</fullName>
    </submittedName>
</protein>
<sequence>MFFSTILLFSNSHFSVCCHF</sequence>
<organism evidence="1">
    <name type="scientific">Anguilla anguilla</name>
    <name type="common">European freshwater eel</name>
    <name type="synonym">Muraena anguilla</name>
    <dbReference type="NCBI Taxonomy" id="7936"/>
    <lineage>
        <taxon>Eukaryota</taxon>
        <taxon>Metazoa</taxon>
        <taxon>Chordata</taxon>
        <taxon>Craniata</taxon>
        <taxon>Vertebrata</taxon>
        <taxon>Euteleostomi</taxon>
        <taxon>Actinopterygii</taxon>
        <taxon>Neopterygii</taxon>
        <taxon>Teleostei</taxon>
        <taxon>Anguilliformes</taxon>
        <taxon>Anguillidae</taxon>
        <taxon>Anguilla</taxon>
    </lineage>
</organism>
<name>A0A0E9PC91_ANGAN</name>